<dbReference type="EMBL" id="JARKIF010000055">
    <property type="protein sequence ID" value="KAJ7606656.1"/>
    <property type="molecule type" value="Genomic_DNA"/>
</dbReference>
<evidence type="ECO:0000313" key="4">
    <source>
        <dbReference type="EMBL" id="KAJ7606656.1"/>
    </source>
</evidence>
<keyword evidence="2" id="KW-0732">Signal</keyword>
<feature type="region of interest" description="Disordered" evidence="1">
    <location>
        <begin position="522"/>
        <end position="544"/>
    </location>
</feature>
<reference evidence="4" key="1">
    <citation type="submission" date="2023-03" db="EMBL/GenBank/DDBJ databases">
        <title>Massive genome expansion in bonnet fungi (Mycena s.s.) driven by repeated elements and novel gene families across ecological guilds.</title>
        <authorList>
            <consortium name="Lawrence Berkeley National Laboratory"/>
            <person name="Harder C.B."/>
            <person name="Miyauchi S."/>
            <person name="Viragh M."/>
            <person name="Kuo A."/>
            <person name="Thoen E."/>
            <person name="Andreopoulos B."/>
            <person name="Lu D."/>
            <person name="Skrede I."/>
            <person name="Drula E."/>
            <person name="Henrissat B."/>
            <person name="Morin E."/>
            <person name="Kohler A."/>
            <person name="Barry K."/>
            <person name="LaButti K."/>
            <person name="Morin E."/>
            <person name="Salamov A."/>
            <person name="Lipzen A."/>
            <person name="Mereny Z."/>
            <person name="Hegedus B."/>
            <person name="Baldrian P."/>
            <person name="Stursova M."/>
            <person name="Weitz H."/>
            <person name="Taylor A."/>
            <person name="Grigoriev I.V."/>
            <person name="Nagy L.G."/>
            <person name="Martin F."/>
            <person name="Kauserud H."/>
        </authorList>
    </citation>
    <scope>NUCLEOTIDE SEQUENCE</scope>
    <source>
        <strain evidence="4">9284</strain>
    </source>
</reference>
<evidence type="ECO:0000256" key="1">
    <source>
        <dbReference type="SAM" id="MobiDB-lite"/>
    </source>
</evidence>
<keyword evidence="5" id="KW-1185">Reference proteome</keyword>
<evidence type="ECO:0000256" key="2">
    <source>
        <dbReference type="SAM" id="SignalP"/>
    </source>
</evidence>
<feature type="region of interest" description="Disordered" evidence="1">
    <location>
        <begin position="438"/>
        <end position="460"/>
    </location>
</feature>
<sequence length="652" mass="67423">MLSSILVILPFFSVIRAANDWNVPCITGQCSYDLPTANGASGTMTIWGSQDSIADITTAADWQILTCNSTTLSQSIRLVCTNDAADSNCNNLYQTTGAVNKIVRLPESCGSGPFARVVNASVSEDQTLPASLAARLVRRDGTQPEVKTLSLDVNFGAVDYSTTGPVNIAVKSANVPGVASSAIQVPPSRRATRLSQRALADFVPNAISDISNDVNLNQTVELPPLTFDKKVDLFNQTIDCGPVNAAVDVSVDGNTAATASVGVAATGTLVPPKFDSFGVIGILNGNVAGTLDITADVNGQVDSGKVTLLSLPIAGIDIPGILTVGPTFQLQAQLTGNFDVNLDMQVGINLALDNATLSFPSNSGGPKTNGASFSLGDTPLTLSASPDVTATGSIEAHLIPSINLGVSALGDVAKAQVSLSLDASATLKLNLDGSADVSTVIDNNGSSTTTDDSKGSDSTTVDKTVVVTKTKVVDVTVTKQVTVTKTVTEEGKMYMTTQTMPTTYVTQSTSYGYRTAYQTPAPAKTSSASMASSTTASAQSDKSAYSRRAVSASGSFGGSFQVDAGIDVTASADASFFGLFDPNVSDSLFSKNFVLFQKSFGNNSGSSRRSLFTRRRAADLRARADLQCPAANLGTPASLVDETVKASAIKAI</sequence>
<comment type="caution">
    <text evidence="4">The sequence shown here is derived from an EMBL/GenBank/DDBJ whole genome shotgun (WGS) entry which is preliminary data.</text>
</comment>
<accession>A0AAD7B0G3</accession>
<gene>
    <name evidence="4" type="ORF">FB45DRAFT_949592</name>
</gene>
<dbReference type="AlphaFoldDB" id="A0AAD7B0G3"/>
<evidence type="ECO:0000313" key="5">
    <source>
        <dbReference type="Proteomes" id="UP001221142"/>
    </source>
</evidence>
<dbReference type="InterPro" id="IPR055647">
    <property type="entry name" value="DUF7223"/>
</dbReference>
<feature type="chain" id="PRO_5042061111" description="DUF7223 domain-containing protein" evidence="2">
    <location>
        <begin position="18"/>
        <end position="652"/>
    </location>
</feature>
<protein>
    <recommendedName>
        <fullName evidence="3">DUF7223 domain-containing protein</fullName>
    </recommendedName>
</protein>
<evidence type="ECO:0000259" key="3">
    <source>
        <dbReference type="Pfam" id="PF23865"/>
    </source>
</evidence>
<organism evidence="4 5">
    <name type="scientific">Roridomyces roridus</name>
    <dbReference type="NCBI Taxonomy" id="1738132"/>
    <lineage>
        <taxon>Eukaryota</taxon>
        <taxon>Fungi</taxon>
        <taxon>Dikarya</taxon>
        <taxon>Basidiomycota</taxon>
        <taxon>Agaricomycotina</taxon>
        <taxon>Agaricomycetes</taxon>
        <taxon>Agaricomycetidae</taxon>
        <taxon>Agaricales</taxon>
        <taxon>Marasmiineae</taxon>
        <taxon>Mycenaceae</taxon>
        <taxon>Roridomyces</taxon>
    </lineage>
</organism>
<dbReference type="Proteomes" id="UP001221142">
    <property type="component" value="Unassembled WGS sequence"/>
</dbReference>
<feature type="compositionally biased region" description="Low complexity" evidence="1">
    <location>
        <begin position="442"/>
        <end position="460"/>
    </location>
</feature>
<name>A0AAD7B0G3_9AGAR</name>
<feature type="signal peptide" evidence="2">
    <location>
        <begin position="1"/>
        <end position="17"/>
    </location>
</feature>
<proteinExistence type="predicted"/>
<dbReference type="Pfam" id="PF23865">
    <property type="entry name" value="DUF7223"/>
    <property type="match status" value="1"/>
</dbReference>
<feature type="domain" description="DUF7223" evidence="3">
    <location>
        <begin position="233"/>
        <end position="442"/>
    </location>
</feature>